<keyword evidence="6" id="KW-1185">Reference proteome</keyword>
<dbReference type="CDD" id="cd06171">
    <property type="entry name" value="Sigma70_r4"/>
    <property type="match status" value="1"/>
</dbReference>
<comment type="caution">
    <text evidence="5">The sequence shown here is derived from an EMBL/GenBank/DDBJ whole genome shotgun (WGS) entry which is preliminary data.</text>
</comment>
<dbReference type="InterPro" id="IPR013249">
    <property type="entry name" value="RNA_pol_sigma70_r4_t2"/>
</dbReference>
<dbReference type="GO" id="GO:0003677">
    <property type="term" value="F:DNA binding"/>
    <property type="evidence" value="ECO:0007669"/>
    <property type="project" value="InterPro"/>
</dbReference>
<dbReference type="Proteomes" id="UP000316213">
    <property type="component" value="Unassembled WGS sequence"/>
</dbReference>
<feature type="domain" description="RNA polymerase sigma factor 70 region 4 type 2" evidence="4">
    <location>
        <begin position="108"/>
        <end position="160"/>
    </location>
</feature>
<evidence type="ECO:0000259" key="4">
    <source>
        <dbReference type="Pfam" id="PF08281"/>
    </source>
</evidence>
<dbReference type="Gene3D" id="1.10.10.10">
    <property type="entry name" value="Winged helix-like DNA-binding domain superfamily/Winged helix DNA-binding domain"/>
    <property type="match status" value="1"/>
</dbReference>
<dbReference type="AlphaFoldDB" id="A0A5C6AD63"/>
<evidence type="ECO:0000256" key="3">
    <source>
        <dbReference type="ARBA" id="ARBA00023163"/>
    </source>
</evidence>
<gene>
    <name evidence="5" type="primary">sigE_7</name>
    <name evidence="5" type="ORF">Pla100_24980</name>
</gene>
<organism evidence="5 6">
    <name type="scientific">Neorhodopirellula pilleata</name>
    <dbReference type="NCBI Taxonomy" id="2714738"/>
    <lineage>
        <taxon>Bacteria</taxon>
        <taxon>Pseudomonadati</taxon>
        <taxon>Planctomycetota</taxon>
        <taxon>Planctomycetia</taxon>
        <taxon>Pirellulales</taxon>
        <taxon>Pirellulaceae</taxon>
        <taxon>Neorhodopirellula</taxon>
    </lineage>
</organism>
<proteinExistence type="predicted"/>
<dbReference type="InterPro" id="IPR036388">
    <property type="entry name" value="WH-like_DNA-bd_sf"/>
</dbReference>
<protein>
    <submittedName>
        <fullName evidence="5">RNA polymerase sigma-E factor</fullName>
    </submittedName>
</protein>
<dbReference type="EMBL" id="SJPM01000004">
    <property type="protein sequence ID" value="TWT97346.1"/>
    <property type="molecule type" value="Genomic_DNA"/>
</dbReference>
<dbReference type="Pfam" id="PF08281">
    <property type="entry name" value="Sigma70_r4_2"/>
    <property type="match status" value="1"/>
</dbReference>
<keyword evidence="1" id="KW-0805">Transcription regulation</keyword>
<evidence type="ECO:0000313" key="5">
    <source>
        <dbReference type="EMBL" id="TWT97346.1"/>
    </source>
</evidence>
<keyword evidence="3" id="KW-0804">Transcription</keyword>
<name>A0A5C6AD63_9BACT</name>
<dbReference type="GO" id="GO:0006352">
    <property type="term" value="P:DNA-templated transcription initiation"/>
    <property type="evidence" value="ECO:0007669"/>
    <property type="project" value="InterPro"/>
</dbReference>
<reference evidence="5 6" key="1">
    <citation type="submission" date="2019-02" db="EMBL/GenBank/DDBJ databases">
        <title>Deep-cultivation of Planctomycetes and their phenomic and genomic characterization uncovers novel biology.</title>
        <authorList>
            <person name="Wiegand S."/>
            <person name="Jogler M."/>
            <person name="Boedeker C."/>
            <person name="Pinto D."/>
            <person name="Vollmers J."/>
            <person name="Rivas-Marin E."/>
            <person name="Kohn T."/>
            <person name="Peeters S.H."/>
            <person name="Heuer A."/>
            <person name="Rast P."/>
            <person name="Oberbeckmann S."/>
            <person name="Bunk B."/>
            <person name="Jeske O."/>
            <person name="Meyerdierks A."/>
            <person name="Storesund J.E."/>
            <person name="Kallscheuer N."/>
            <person name="Luecker S."/>
            <person name="Lage O.M."/>
            <person name="Pohl T."/>
            <person name="Merkel B.J."/>
            <person name="Hornburger P."/>
            <person name="Mueller R.-W."/>
            <person name="Bruemmer F."/>
            <person name="Labrenz M."/>
            <person name="Spormann A.M."/>
            <person name="Op Den Camp H."/>
            <person name="Overmann J."/>
            <person name="Amann R."/>
            <person name="Jetten M.S.M."/>
            <person name="Mascher T."/>
            <person name="Medema M.H."/>
            <person name="Devos D.P."/>
            <person name="Kaster A.-K."/>
            <person name="Ovreas L."/>
            <person name="Rohde M."/>
            <person name="Galperin M.Y."/>
            <person name="Jogler C."/>
        </authorList>
    </citation>
    <scope>NUCLEOTIDE SEQUENCE [LARGE SCALE GENOMIC DNA]</scope>
    <source>
        <strain evidence="5 6">Pla100</strain>
    </source>
</reference>
<dbReference type="GO" id="GO:0016987">
    <property type="term" value="F:sigma factor activity"/>
    <property type="evidence" value="ECO:0007669"/>
    <property type="project" value="UniProtKB-KW"/>
</dbReference>
<dbReference type="SUPFAM" id="SSF88659">
    <property type="entry name" value="Sigma3 and sigma4 domains of RNA polymerase sigma factors"/>
    <property type="match status" value="1"/>
</dbReference>
<evidence type="ECO:0000256" key="1">
    <source>
        <dbReference type="ARBA" id="ARBA00023015"/>
    </source>
</evidence>
<dbReference type="PANTHER" id="PTHR43133:SF51">
    <property type="entry name" value="RNA POLYMERASE SIGMA FACTOR"/>
    <property type="match status" value="1"/>
</dbReference>
<dbReference type="InterPro" id="IPR014284">
    <property type="entry name" value="RNA_pol_sigma-70_dom"/>
</dbReference>
<dbReference type="PANTHER" id="PTHR43133">
    <property type="entry name" value="RNA POLYMERASE ECF-TYPE SIGMA FACTO"/>
    <property type="match status" value="1"/>
</dbReference>
<dbReference type="Gene3D" id="1.10.1740.10">
    <property type="match status" value="1"/>
</dbReference>
<evidence type="ECO:0000313" key="6">
    <source>
        <dbReference type="Proteomes" id="UP000316213"/>
    </source>
</evidence>
<dbReference type="InterPro" id="IPR013324">
    <property type="entry name" value="RNA_pol_sigma_r3/r4-like"/>
</dbReference>
<dbReference type="InterPro" id="IPR039425">
    <property type="entry name" value="RNA_pol_sigma-70-like"/>
</dbReference>
<accession>A0A5C6AD63</accession>
<keyword evidence="2" id="KW-0731">Sigma factor</keyword>
<evidence type="ECO:0000256" key="2">
    <source>
        <dbReference type="ARBA" id="ARBA00023082"/>
    </source>
</evidence>
<sequence length="179" mass="20522">MELEDALNRFRGPLIGLVLSWGAPPVDAYELAMDSLADAYLNQHDCLADTTDPNVFGRWLRGVAKNKYRNWCRGTSRRERRFRLTTTEELAANIDESTKASVFDPRILQLRREIELLPRKQREVILMHYLEETSVANVAATLSVTPKTVEGRLYQARRRLRERLITAPSSLQLAKAILL</sequence>
<dbReference type="OrthoDB" id="265533at2"/>
<dbReference type="NCBIfam" id="TIGR02937">
    <property type="entry name" value="sigma70-ECF"/>
    <property type="match status" value="1"/>
</dbReference>